<sequence length="1083" mass="121811">MASNRALKIFEEGRKIGERLELSIPSLPLSEPAAGSLIRSRSFYDDTSPRELTCIEKVQIWAHDARSKSCPGFKQSIGYGCIEERARVTRILDFKDTNKLEAIKETCDNQSEDSDDKPLASLVGKLSCISNAKENCAPSSKDSNKLKAKGSQTNAEKKSSLNKQSNLPKKSQQPSNASIKQNNESANQGVPKESQIKVVSNSKGNTSTMLKNTTSTCLGNAKPKQTTPTVSDRDKKLANQVVAKESQSKVVSNSKGKSSTMLKKKIRPLVWERQSRNRQYQLQDNKPANQVVATNVVTDKSGPTTSKCPTSSDRNKQLKPTKHVDGKNIFKIPNQESNGVPLKNKGSSQCKEKSLTSSSQNYKQFTPSICLGKAAKSKQTPTESNSKSNFKPTATRTSTNHRPTTCTDTPKNLEKTNQARQTMMSENLTTKDIHNKDGSEFEETEQPLPSPVDLSLKIPQATMPSTLSISLGLPRTNKESTGKNLHPCIDQSKSKAYFPFKTPQPLRSDPSSEKSILKTFSPPIIDNCNPIDFNDPNIPFSEWCDQFDANNNNQSSTSTPATVTVENNLHKGEKILSLSGRKNGNKTTPNYDCALSDVSCNSSRYGFRSRSSRRIVIDSDSDSDSSTNDGDQLEWLPADLIQNSMVRGDIEEAADSDHDSEEEQILLTLPKTKSKAWKKKLAPPAPSEPDVINPLQFWEESDLIPEEREEIDNPLPSEEMGSPIQYFEYFFDDEIINLMVSYTNIASTISNEGRKCLNVTIKEMKAFMGILLFMGVVQMPSLRDYWNKHTVMSQVSNILTFNRFSAIRANLHFYDKSKEHLLDPSDRFCKVSVKLVRYLISEFNLRCTGTIRKNRIEDCPLKNDKQLSQEGRGSYDAKVKDGIQIIKWQDNKPVHVISTAYGVEPLSTVQRYDKKTKSRVDVPIPHAIKLYNKKMGGVDLHDMLVELYRSPSRARRWYMNLFSYMMDLASVNSWLLYRRHAKMLGAKCDYSLKSFKLAMSTSLRANSEKVCLDAGGRVRAQTIQRPRGYRPDDSVRYDGNHHFPSFRTSQRRCKFCKNGWTTVLCVRCDKTEFFYNDKEISED</sequence>
<dbReference type="PANTHER" id="PTHR47272:SF1">
    <property type="entry name" value="PIGGYBAC TRANSPOSABLE ELEMENT-DERIVED PROTEIN 3-LIKE"/>
    <property type="match status" value="1"/>
</dbReference>
<dbReference type="Proteomes" id="UP001219518">
    <property type="component" value="Unassembled WGS sequence"/>
</dbReference>
<keyword evidence="4" id="KW-1185">Reference proteome</keyword>
<feature type="region of interest" description="Disordered" evidence="1">
    <location>
        <begin position="373"/>
        <end position="417"/>
    </location>
</feature>
<feature type="compositionally biased region" description="Polar residues" evidence="1">
    <location>
        <begin position="299"/>
        <end position="312"/>
    </location>
</feature>
<feature type="compositionally biased region" description="Polar residues" evidence="1">
    <location>
        <begin position="197"/>
        <end position="230"/>
    </location>
</feature>
<feature type="domain" description="PiggyBac transposable element-derived protein" evidence="2">
    <location>
        <begin position="722"/>
        <end position="819"/>
    </location>
</feature>
<dbReference type="AlphaFoldDB" id="A0AAE1H4M9"/>
<accession>A0AAE1H4M9</accession>
<comment type="caution">
    <text evidence="3">The sequence shown here is derived from an EMBL/GenBank/DDBJ whole genome shotgun (WGS) entry which is preliminary data.</text>
</comment>
<feature type="compositionally biased region" description="Polar residues" evidence="1">
    <location>
        <begin position="161"/>
        <end position="188"/>
    </location>
</feature>
<feature type="compositionally biased region" description="Polar residues" evidence="1">
    <location>
        <begin position="377"/>
        <end position="417"/>
    </location>
</feature>
<dbReference type="PANTHER" id="PTHR47272">
    <property type="entry name" value="DDE_TNP_1_7 DOMAIN-CONTAINING PROTEIN"/>
    <property type="match status" value="1"/>
</dbReference>
<organism evidence="3 4">
    <name type="scientific">Frankliniella fusca</name>
    <dbReference type="NCBI Taxonomy" id="407009"/>
    <lineage>
        <taxon>Eukaryota</taxon>
        <taxon>Metazoa</taxon>
        <taxon>Ecdysozoa</taxon>
        <taxon>Arthropoda</taxon>
        <taxon>Hexapoda</taxon>
        <taxon>Insecta</taxon>
        <taxon>Pterygota</taxon>
        <taxon>Neoptera</taxon>
        <taxon>Paraneoptera</taxon>
        <taxon>Thysanoptera</taxon>
        <taxon>Terebrantia</taxon>
        <taxon>Thripoidea</taxon>
        <taxon>Thripidae</taxon>
        <taxon>Frankliniella</taxon>
    </lineage>
</organism>
<reference evidence="3" key="1">
    <citation type="submission" date="2021-07" db="EMBL/GenBank/DDBJ databases">
        <authorList>
            <person name="Catto M.A."/>
            <person name="Jacobson A."/>
            <person name="Kennedy G."/>
            <person name="Labadie P."/>
            <person name="Hunt B.G."/>
            <person name="Srinivasan R."/>
        </authorList>
    </citation>
    <scope>NUCLEOTIDE SEQUENCE</scope>
    <source>
        <strain evidence="3">PL_HMW_Pooled</strain>
        <tissue evidence="3">Head</tissue>
    </source>
</reference>
<feature type="region of interest" description="Disordered" evidence="1">
    <location>
        <begin position="468"/>
        <end position="488"/>
    </location>
</feature>
<evidence type="ECO:0000259" key="2">
    <source>
        <dbReference type="Pfam" id="PF13843"/>
    </source>
</evidence>
<feature type="compositionally biased region" description="Polar residues" evidence="1">
    <location>
        <begin position="345"/>
        <end position="361"/>
    </location>
</feature>
<name>A0AAE1H4M9_9NEOP</name>
<feature type="domain" description="PiggyBac transposable element-derived protein" evidence="2">
    <location>
        <begin position="832"/>
        <end position="974"/>
    </location>
</feature>
<evidence type="ECO:0000313" key="3">
    <source>
        <dbReference type="EMBL" id="KAK3914513.1"/>
    </source>
</evidence>
<feature type="region of interest" description="Disordered" evidence="1">
    <location>
        <begin position="299"/>
        <end position="361"/>
    </location>
</feature>
<dbReference type="EMBL" id="JAHWGI010000382">
    <property type="protein sequence ID" value="KAK3914513.1"/>
    <property type="molecule type" value="Genomic_DNA"/>
</dbReference>
<dbReference type="InterPro" id="IPR029526">
    <property type="entry name" value="PGBD"/>
</dbReference>
<reference evidence="3" key="2">
    <citation type="journal article" date="2023" name="BMC Genomics">
        <title>Pest status, molecular evolution, and epigenetic factors derived from the genome assembly of Frankliniella fusca, a thysanopteran phytovirus vector.</title>
        <authorList>
            <person name="Catto M.A."/>
            <person name="Labadie P.E."/>
            <person name="Jacobson A.L."/>
            <person name="Kennedy G.G."/>
            <person name="Srinivasan R."/>
            <person name="Hunt B.G."/>
        </authorList>
    </citation>
    <scope>NUCLEOTIDE SEQUENCE</scope>
    <source>
        <strain evidence="3">PL_HMW_Pooled</strain>
    </source>
</reference>
<dbReference type="Pfam" id="PF13843">
    <property type="entry name" value="DDE_Tnp_1_7"/>
    <property type="match status" value="2"/>
</dbReference>
<protein>
    <submittedName>
        <fullName evidence="3">PiggyBac transposable element-derived protein 2</fullName>
    </submittedName>
</protein>
<feature type="region of interest" description="Disordered" evidence="1">
    <location>
        <begin position="135"/>
        <end position="265"/>
    </location>
</feature>
<evidence type="ECO:0000256" key="1">
    <source>
        <dbReference type="SAM" id="MobiDB-lite"/>
    </source>
</evidence>
<gene>
    <name evidence="3" type="ORF">KUF71_023914</name>
</gene>
<evidence type="ECO:0000313" key="4">
    <source>
        <dbReference type="Proteomes" id="UP001219518"/>
    </source>
</evidence>
<proteinExistence type="predicted"/>
<feature type="compositionally biased region" description="Low complexity" evidence="1">
    <location>
        <begin position="248"/>
        <end position="259"/>
    </location>
</feature>